<keyword evidence="2" id="KW-1185">Reference proteome</keyword>
<dbReference type="EMBL" id="JACYFT010000002">
    <property type="protein sequence ID" value="MBD8051078.1"/>
    <property type="molecule type" value="Genomic_DNA"/>
</dbReference>
<comment type="caution">
    <text evidence="1">The sequence shown here is derived from an EMBL/GenBank/DDBJ whole genome shotgun (WGS) entry which is preliminary data.</text>
</comment>
<organism evidence="1 2">
    <name type="scientific">Limnohabitans radicicola</name>
    <dbReference type="NCBI Taxonomy" id="2771427"/>
    <lineage>
        <taxon>Bacteria</taxon>
        <taxon>Pseudomonadati</taxon>
        <taxon>Pseudomonadota</taxon>
        <taxon>Betaproteobacteria</taxon>
        <taxon>Burkholderiales</taxon>
        <taxon>Comamonadaceae</taxon>
        <taxon>Limnohabitans</taxon>
    </lineage>
</organism>
<dbReference type="RefSeq" id="WP_191819538.1">
    <property type="nucleotide sequence ID" value="NZ_JACYFT010000002.1"/>
</dbReference>
<dbReference type="AlphaFoldDB" id="A0A927FI82"/>
<gene>
    <name evidence="1" type="ORF">IC609_11010</name>
</gene>
<name>A0A927FI82_9BURK</name>
<sequence length="183" mass="19989">MNALYKILSLSACALLAFKLHTWPTHQAYARAKVELAQMRSESLNAQRMLEFAQSLPSHPVHLLGPDRALSDALDVVYAQASNHGIKIAQVIARDVPITQQVFATQSLRKEDAATSTLSQKLLVKATYIDLLGLRRYLKEVLSVDKGLVIHDLSIKGDAVELGLSIHSAQADSPTNTHISGAR</sequence>
<reference evidence="1 2" key="1">
    <citation type="submission" date="2020-09" db="EMBL/GenBank/DDBJ databases">
        <title>Genome seq and assembly of Limnohabitants sp.</title>
        <authorList>
            <person name="Chhetri G."/>
        </authorList>
    </citation>
    <scope>NUCLEOTIDE SEQUENCE [LARGE SCALE GENOMIC DNA]</scope>
    <source>
        <strain evidence="1 2">JUR4</strain>
    </source>
</reference>
<evidence type="ECO:0000313" key="2">
    <source>
        <dbReference type="Proteomes" id="UP000647424"/>
    </source>
</evidence>
<proteinExistence type="predicted"/>
<evidence type="ECO:0000313" key="1">
    <source>
        <dbReference type="EMBL" id="MBD8051078.1"/>
    </source>
</evidence>
<protein>
    <submittedName>
        <fullName evidence="1">Uncharacterized protein</fullName>
    </submittedName>
</protein>
<accession>A0A927FI82</accession>
<dbReference type="Proteomes" id="UP000647424">
    <property type="component" value="Unassembled WGS sequence"/>
</dbReference>